<dbReference type="CDD" id="cd11572">
    <property type="entry name" value="RlmI_M_like"/>
    <property type="match status" value="1"/>
</dbReference>
<evidence type="ECO:0000256" key="3">
    <source>
        <dbReference type="ARBA" id="ARBA00022603"/>
    </source>
</evidence>
<reference evidence="9 10" key="1">
    <citation type="submission" date="2019-02" db="EMBL/GenBank/DDBJ databases">
        <title>Deep-cultivation of Planctomycetes and their phenomic and genomic characterization uncovers novel biology.</title>
        <authorList>
            <person name="Wiegand S."/>
            <person name="Jogler M."/>
            <person name="Boedeker C."/>
            <person name="Pinto D."/>
            <person name="Vollmers J."/>
            <person name="Rivas-Marin E."/>
            <person name="Kohn T."/>
            <person name="Peeters S.H."/>
            <person name="Heuer A."/>
            <person name="Rast P."/>
            <person name="Oberbeckmann S."/>
            <person name="Bunk B."/>
            <person name="Jeske O."/>
            <person name="Meyerdierks A."/>
            <person name="Storesund J.E."/>
            <person name="Kallscheuer N."/>
            <person name="Luecker S."/>
            <person name="Lage O.M."/>
            <person name="Pohl T."/>
            <person name="Merkel B.J."/>
            <person name="Hornburger P."/>
            <person name="Mueller R.-W."/>
            <person name="Bruemmer F."/>
            <person name="Labrenz M."/>
            <person name="Spormann A.M."/>
            <person name="Op den Camp H."/>
            <person name="Overmann J."/>
            <person name="Amann R."/>
            <person name="Jetten M.S.M."/>
            <person name="Mascher T."/>
            <person name="Medema M.H."/>
            <person name="Devos D.P."/>
            <person name="Kaster A.-K."/>
            <person name="Ovreas L."/>
            <person name="Rohde M."/>
            <person name="Galperin M.Y."/>
            <person name="Jogler C."/>
        </authorList>
    </citation>
    <scope>NUCLEOTIDE SEQUENCE [LARGE SCALE GENOMIC DNA]</scope>
    <source>
        <strain evidence="9 10">Pla133</strain>
    </source>
</reference>
<dbReference type="GO" id="GO:0008168">
    <property type="term" value="F:methyltransferase activity"/>
    <property type="evidence" value="ECO:0007669"/>
    <property type="project" value="UniProtKB-KW"/>
</dbReference>
<dbReference type="AlphaFoldDB" id="A0A518BMT0"/>
<dbReference type="Pfam" id="PF17785">
    <property type="entry name" value="PUA_3"/>
    <property type="match status" value="1"/>
</dbReference>
<dbReference type="InterPro" id="IPR029063">
    <property type="entry name" value="SAM-dependent_MTases_sf"/>
</dbReference>
<dbReference type="KEGG" id="pbap:Pla133_33410"/>
<feature type="domain" description="S-adenosylmethionine-dependent methyltransferase" evidence="7">
    <location>
        <begin position="169"/>
        <end position="367"/>
    </location>
</feature>
<dbReference type="RefSeq" id="WP_145067097.1">
    <property type="nucleotide sequence ID" value="NZ_CP036287.1"/>
</dbReference>
<organism evidence="9 10">
    <name type="scientific">Engelhardtia mirabilis</name>
    <dbReference type="NCBI Taxonomy" id="2528011"/>
    <lineage>
        <taxon>Bacteria</taxon>
        <taxon>Pseudomonadati</taxon>
        <taxon>Planctomycetota</taxon>
        <taxon>Planctomycetia</taxon>
        <taxon>Planctomycetia incertae sedis</taxon>
        <taxon>Engelhardtia</taxon>
    </lineage>
</organism>
<comment type="similarity">
    <text evidence="6">Belongs to the methyltransferase superfamily. RlmI family.</text>
</comment>
<dbReference type="Gene3D" id="2.30.130.10">
    <property type="entry name" value="PUA domain"/>
    <property type="match status" value="1"/>
</dbReference>
<dbReference type="EMBL" id="CP036287">
    <property type="protein sequence ID" value="QDU68246.1"/>
    <property type="molecule type" value="Genomic_DNA"/>
</dbReference>
<name>A0A518BMT0_9BACT</name>
<comment type="subcellular location">
    <subcellularLocation>
        <location evidence="1">Cytoplasm</location>
    </subcellularLocation>
</comment>
<feature type="domain" description="RlmI-like PUA" evidence="8">
    <location>
        <begin position="9"/>
        <end position="65"/>
    </location>
</feature>
<evidence type="ECO:0000256" key="2">
    <source>
        <dbReference type="ARBA" id="ARBA00022490"/>
    </source>
</evidence>
<dbReference type="PANTHER" id="PTHR42873">
    <property type="entry name" value="RIBOSOMAL RNA LARGE SUBUNIT METHYLTRANSFERASE"/>
    <property type="match status" value="1"/>
</dbReference>
<dbReference type="GO" id="GO:0003723">
    <property type="term" value="F:RNA binding"/>
    <property type="evidence" value="ECO:0007669"/>
    <property type="project" value="InterPro"/>
</dbReference>
<dbReference type="InterPro" id="IPR019614">
    <property type="entry name" value="SAM-dep_methyl-trfase"/>
</dbReference>
<dbReference type="Gene3D" id="3.30.750.80">
    <property type="entry name" value="RNA methyltransferase domain (HRMD) like"/>
    <property type="match status" value="1"/>
</dbReference>
<evidence type="ECO:0000256" key="4">
    <source>
        <dbReference type="ARBA" id="ARBA00022679"/>
    </source>
</evidence>
<dbReference type="InterPro" id="IPR015947">
    <property type="entry name" value="PUA-like_sf"/>
</dbReference>
<evidence type="ECO:0000256" key="1">
    <source>
        <dbReference type="ARBA" id="ARBA00004496"/>
    </source>
</evidence>
<keyword evidence="3 9" id="KW-0489">Methyltransferase</keyword>
<evidence type="ECO:0000259" key="7">
    <source>
        <dbReference type="Pfam" id="PF10672"/>
    </source>
</evidence>
<keyword evidence="5" id="KW-0949">S-adenosyl-L-methionine</keyword>
<keyword evidence="2" id="KW-0963">Cytoplasm</keyword>
<proteinExistence type="inferred from homology"/>
<dbReference type="InterPro" id="IPR036974">
    <property type="entry name" value="PUA_sf"/>
</dbReference>
<dbReference type="GO" id="GO:0032259">
    <property type="term" value="P:methylation"/>
    <property type="evidence" value="ECO:0007669"/>
    <property type="project" value="UniProtKB-KW"/>
</dbReference>
<dbReference type="Proteomes" id="UP000316921">
    <property type="component" value="Chromosome"/>
</dbReference>
<dbReference type="Pfam" id="PF10672">
    <property type="entry name" value="Methyltrans_SAM"/>
    <property type="match status" value="1"/>
</dbReference>
<dbReference type="Gene3D" id="3.40.50.150">
    <property type="entry name" value="Vaccinia Virus protein VP39"/>
    <property type="match status" value="1"/>
</dbReference>
<accession>A0A518BMT0</accession>
<evidence type="ECO:0000256" key="6">
    <source>
        <dbReference type="ARBA" id="ARBA00038091"/>
    </source>
</evidence>
<dbReference type="SUPFAM" id="SSF53335">
    <property type="entry name" value="S-adenosyl-L-methionine-dependent methyltransferases"/>
    <property type="match status" value="1"/>
</dbReference>
<sequence>MAKVISTGKGRRWLHGGHPWLYADDVAAAEAQSGELAPVFDPNDNPLGWGLFSDASRIAVRMVTRSPEQPNRAFWAGLIDRAVSLRERAGLLAPGRACRLLGGDSERLPGFVVDRYADVLVIQSGCQGSDRMRDFLLELLLERLPFEPRAVLDRSDASVRRLEELGDRVEWIRGDPVQAVRVEQADGLIFEVDPTGGHKTGHYLDQRENRERAARLAQGGRVLDAFCYDGLFGIAAARAGASEVLAIDQSASAGEQVGRNAELNGVSGRVRFERANAMKDLRARAEAGERYDLVVIDPPAFARNRREAAGAGRGYRELNLRAIHLVEPGGYLVTASCSFAVGREAFMGFVSEAARDSRRDVYVEALHGAGADHPVLITLPESEYLKCAILRVC</sequence>
<gene>
    <name evidence="9" type="primary">rlmI_2</name>
    <name evidence="9" type="ORF">Pla133_33410</name>
</gene>
<dbReference type="SUPFAM" id="SSF88697">
    <property type="entry name" value="PUA domain-like"/>
    <property type="match status" value="1"/>
</dbReference>
<evidence type="ECO:0000313" key="9">
    <source>
        <dbReference type="EMBL" id="QDU68246.1"/>
    </source>
</evidence>
<dbReference type="CDD" id="cd02440">
    <property type="entry name" value="AdoMet_MTases"/>
    <property type="match status" value="1"/>
</dbReference>
<dbReference type="CDD" id="cd21153">
    <property type="entry name" value="PUA_RlmI"/>
    <property type="match status" value="1"/>
</dbReference>
<dbReference type="InterPro" id="IPR041532">
    <property type="entry name" value="RlmI-like_PUA"/>
</dbReference>
<evidence type="ECO:0000256" key="5">
    <source>
        <dbReference type="ARBA" id="ARBA00022691"/>
    </source>
</evidence>
<evidence type="ECO:0000313" key="10">
    <source>
        <dbReference type="Proteomes" id="UP000316921"/>
    </source>
</evidence>
<evidence type="ECO:0000259" key="8">
    <source>
        <dbReference type="Pfam" id="PF17785"/>
    </source>
</evidence>
<dbReference type="PANTHER" id="PTHR42873:SF1">
    <property type="entry name" value="S-ADENOSYLMETHIONINE-DEPENDENT METHYLTRANSFERASE DOMAIN-CONTAINING PROTEIN"/>
    <property type="match status" value="1"/>
</dbReference>
<protein>
    <submittedName>
        <fullName evidence="9">Ribosomal RNA large subunit methyltransferase I</fullName>
        <ecNumber evidence="9">2.1.1.191</ecNumber>
    </submittedName>
</protein>
<keyword evidence="4 9" id="KW-0808">Transferase</keyword>
<keyword evidence="10" id="KW-1185">Reference proteome</keyword>
<dbReference type="GO" id="GO:0005737">
    <property type="term" value="C:cytoplasm"/>
    <property type="evidence" value="ECO:0007669"/>
    <property type="project" value="UniProtKB-SubCell"/>
</dbReference>
<dbReference type="EC" id="2.1.1.191" evidence="9"/>